<feature type="transmembrane region" description="Helical" evidence="1">
    <location>
        <begin position="78"/>
        <end position="101"/>
    </location>
</feature>
<keyword evidence="1" id="KW-1133">Transmembrane helix</keyword>
<feature type="transmembrane region" description="Helical" evidence="1">
    <location>
        <begin position="121"/>
        <end position="140"/>
    </location>
</feature>
<feature type="transmembrane region" description="Helical" evidence="1">
    <location>
        <begin position="49"/>
        <end position="66"/>
    </location>
</feature>
<dbReference type="AlphaFoldDB" id="A0A4R7JG71"/>
<keyword evidence="3" id="KW-1185">Reference proteome</keyword>
<keyword evidence="1" id="KW-0812">Transmembrane</keyword>
<organism evidence="2 3">
    <name type="scientific">Halospina denitrificans</name>
    <dbReference type="NCBI Taxonomy" id="332522"/>
    <lineage>
        <taxon>Bacteria</taxon>
        <taxon>Pseudomonadati</taxon>
        <taxon>Pseudomonadota</taxon>
        <taxon>Gammaproteobacteria</taxon>
        <taxon>Halospina</taxon>
    </lineage>
</organism>
<feature type="transmembrane region" description="Helical" evidence="1">
    <location>
        <begin position="175"/>
        <end position="196"/>
    </location>
</feature>
<proteinExistence type="predicted"/>
<feature type="transmembrane region" description="Helical" evidence="1">
    <location>
        <begin position="152"/>
        <end position="169"/>
    </location>
</feature>
<reference evidence="2 3" key="1">
    <citation type="submission" date="2019-03" db="EMBL/GenBank/DDBJ databases">
        <title>Genomic Encyclopedia of Type Strains, Phase IV (KMG-IV): sequencing the most valuable type-strain genomes for metagenomic binning, comparative biology and taxonomic classification.</title>
        <authorList>
            <person name="Goeker M."/>
        </authorList>
    </citation>
    <scope>NUCLEOTIDE SEQUENCE [LARGE SCALE GENOMIC DNA]</scope>
    <source>
        <strain evidence="2 3">DSM 15505</strain>
    </source>
</reference>
<gene>
    <name evidence="2" type="ORF">DES49_3098</name>
</gene>
<comment type="caution">
    <text evidence="2">The sequence shown here is derived from an EMBL/GenBank/DDBJ whole genome shotgun (WGS) entry which is preliminary data.</text>
</comment>
<feature type="transmembrane region" description="Helical" evidence="1">
    <location>
        <begin position="7"/>
        <end position="29"/>
    </location>
</feature>
<evidence type="ECO:0000313" key="2">
    <source>
        <dbReference type="EMBL" id="TDT36534.1"/>
    </source>
</evidence>
<evidence type="ECO:0000256" key="1">
    <source>
        <dbReference type="SAM" id="Phobius"/>
    </source>
</evidence>
<name>A0A4R7JG71_9GAMM</name>
<keyword evidence="1" id="KW-0472">Membrane</keyword>
<dbReference type="EMBL" id="SOAX01000010">
    <property type="protein sequence ID" value="TDT36534.1"/>
    <property type="molecule type" value="Genomic_DNA"/>
</dbReference>
<evidence type="ECO:0000313" key="3">
    <source>
        <dbReference type="Proteomes" id="UP000295830"/>
    </source>
</evidence>
<dbReference type="Proteomes" id="UP000295830">
    <property type="component" value="Unassembled WGS sequence"/>
</dbReference>
<evidence type="ECO:0008006" key="4">
    <source>
        <dbReference type="Google" id="ProtNLM"/>
    </source>
</evidence>
<sequence>MSPVSRVGYLSSIGLFVVGVAYVVVVAFGISQAGFDDPIVDPTLSVMEALTLLSAPLVVAVMASVYETANRDRKVFGVMALVFAGVMAGLTSAVHFVALTAGRQTDFAVLEWPSTLYAVELLAWDIFLGLSLLCAALVFVGSGIRTFARMSLLAAGTLSLLGAIGPLVGDMTLQRVGILGYGIGLPIAALVLSQFFRRNEDSCGKPGSNSAS</sequence>
<dbReference type="RefSeq" id="WP_133737316.1">
    <property type="nucleotide sequence ID" value="NZ_SOAX01000010.1"/>
</dbReference>
<accession>A0A4R7JG71</accession>
<protein>
    <recommendedName>
        <fullName evidence="4">DUF4386 family protein</fullName>
    </recommendedName>
</protein>
<dbReference type="OrthoDB" id="1426566at2"/>